<reference evidence="3 4" key="1">
    <citation type="submission" date="2016-02" db="EMBL/GenBank/DDBJ databases">
        <title>Band-tailed pigeon sequencing and assembly.</title>
        <authorList>
            <person name="Soares A.E."/>
            <person name="Novak B.J."/>
            <person name="Rice E.S."/>
            <person name="O'Connell B."/>
            <person name="Chang D."/>
            <person name="Weber S."/>
            <person name="Shapiro B."/>
        </authorList>
    </citation>
    <scope>NUCLEOTIDE SEQUENCE [LARGE SCALE GENOMIC DNA]</scope>
    <source>
        <strain evidence="3">BTP2013</strain>
        <tissue evidence="3">Blood</tissue>
    </source>
</reference>
<evidence type="ECO:0000256" key="2">
    <source>
        <dbReference type="SAM" id="SignalP"/>
    </source>
</evidence>
<keyword evidence="2" id="KW-0732">Signal</keyword>
<evidence type="ECO:0000313" key="4">
    <source>
        <dbReference type="Proteomes" id="UP000190648"/>
    </source>
</evidence>
<accession>A0A1V4JFI0</accession>
<gene>
    <name evidence="3" type="ORF">AV530_017268</name>
</gene>
<name>A0A1V4JFI0_PATFA</name>
<feature type="region of interest" description="Disordered" evidence="1">
    <location>
        <begin position="52"/>
        <end position="71"/>
    </location>
</feature>
<evidence type="ECO:0000256" key="1">
    <source>
        <dbReference type="SAM" id="MobiDB-lite"/>
    </source>
</evidence>
<comment type="caution">
    <text evidence="3">The sequence shown here is derived from an EMBL/GenBank/DDBJ whole genome shotgun (WGS) entry which is preliminary data.</text>
</comment>
<sequence>MTQNIHLLYLISALIGSGAACLYGEKQGHHPEELGCRRGWQLPALLSPMQRMQQGEEGLPAAGAGQALSPS</sequence>
<protein>
    <submittedName>
        <fullName evidence="3">Uncharacterized protein</fullName>
    </submittedName>
</protein>
<feature type="chain" id="PRO_5012257414" evidence="2">
    <location>
        <begin position="21"/>
        <end position="71"/>
    </location>
</feature>
<evidence type="ECO:0000313" key="3">
    <source>
        <dbReference type="EMBL" id="OPJ70939.1"/>
    </source>
</evidence>
<dbReference type="AlphaFoldDB" id="A0A1V4JFI0"/>
<keyword evidence="4" id="KW-1185">Reference proteome</keyword>
<dbReference type="EMBL" id="LSYS01007721">
    <property type="protein sequence ID" value="OPJ70939.1"/>
    <property type="molecule type" value="Genomic_DNA"/>
</dbReference>
<feature type="signal peptide" evidence="2">
    <location>
        <begin position="1"/>
        <end position="20"/>
    </location>
</feature>
<proteinExistence type="predicted"/>
<dbReference type="Proteomes" id="UP000190648">
    <property type="component" value="Unassembled WGS sequence"/>
</dbReference>
<organism evidence="3 4">
    <name type="scientific">Patagioenas fasciata monilis</name>
    <dbReference type="NCBI Taxonomy" id="372326"/>
    <lineage>
        <taxon>Eukaryota</taxon>
        <taxon>Metazoa</taxon>
        <taxon>Chordata</taxon>
        <taxon>Craniata</taxon>
        <taxon>Vertebrata</taxon>
        <taxon>Euteleostomi</taxon>
        <taxon>Archelosauria</taxon>
        <taxon>Archosauria</taxon>
        <taxon>Dinosauria</taxon>
        <taxon>Saurischia</taxon>
        <taxon>Theropoda</taxon>
        <taxon>Coelurosauria</taxon>
        <taxon>Aves</taxon>
        <taxon>Neognathae</taxon>
        <taxon>Neoaves</taxon>
        <taxon>Columbimorphae</taxon>
        <taxon>Columbiformes</taxon>
        <taxon>Columbidae</taxon>
        <taxon>Patagioenas</taxon>
    </lineage>
</organism>